<evidence type="ECO:0000256" key="1">
    <source>
        <dbReference type="ARBA" id="ARBA00001933"/>
    </source>
</evidence>
<gene>
    <name evidence="20" type="primary">LOC100210985</name>
</gene>
<accession>A0ABM4BJJ3</accession>
<evidence type="ECO:0000256" key="11">
    <source>
        <dbReference type="ARBA" id="ARBA00022917"/>
    </source>
</evidence>
<dbReference type="PIRSF" id="PIRSF017689">
    <property type="entry name" value="SepSecS"/>
    <property type="match status" value="1"/>
</dbReference>
<evidence type="ECO:0000256" key="16">
    <source>
        <dbReference type="ARBA" id="ARBA00032693"/>
    </source>
</evidence>
<evidence type="ECO:0000256" key="14">
    <source>
        <dbReference type="ARBA" id="ARBA00030669"/>
    </source>
</evidence>
<comment type="function">
    <text evidence="2 18">Converts O-phosphoseryl-tRNA(Sec) to selenocysteinyl-tRNA(Sec) required for selenoprotein biosynthesis.</text>
</comment>
<comment type="similarity">
    <text evidence="4 18">Belongs to the SepSecS family.</text>
</comment>
<comment type="cofactor">
    <cofactor evidence="1 18">
        <name>pyridoxal 5'-phosphate</name>
        <dbReference type="ChEBI" id="CHEBI:597326"/>
    </cofactor>
</comment>
<evidence type="ECO:0000256" key="17">
    <source>
        <dbReference type="ARBA" id="ARBA00048808"/>
    </source>
</evidence>
<dbReference type="NCBIfam" id="TIGR03531">
    <property type="entry name" value="selenium_SpcS"/>
    <property type="match status" value="1"/>
</dbReference>
<keyword evidence="12 18" id="KW-0711">Selenium</keyword>
<evidence type="ECO:0000256" key="2">
    <source>
        <dbReference type="ARBA" id="ARBA00002552"/>
    </source>
</evidence>
<dbReference type="PANTHER" id="PTHR12944:SF2">
    <property type="entry name" value="O-PHOSPHOSERYL-TRNA(SEC) SELENIUM TRANSFERASE"/>
    <property type="match status" value="1"/>
</dbReference>
<keyword evidence="10 18" id="KW-0663">Pyridoxal phosphate</keyword>
<comment type="pathway">
    <text evidence="3 18">Aminoacyl-tRNA biosynthesis; selenocysteinyl-tRNA(Sec) biosynthesis; selenocysteinyl-tRNA(Sec) from L-seryl-tRNA(Sec) (archaeal/eukaryal route): step 2/2.</text>
</comment>
<comment type="subcellular location">
    <subcellularLocation>
        <location evidence="18">Cytoplasm</location>
    </subcellularLocation>
</comment>
<evidence type="ECO:0000256" key="6">
    <source>
        <dbReference type="ARBA" id="ARBA00021963"/>
    </source>
</evidence>
<dbReference type="EC" id="2.9.1.2" evidence="5 18"/>
<sequence>MNDKNFSLMEKYIPSGYVQQGKDARRSLEKQFRILLEQGKLPIHGWNNRDIQHLLLELSLMDSNNFPDNCGVGEREARFSSTLVAERHFFFGHGIGRSGDIAEVQPKAAGSSLLAKLTNSITLDILKLSGVSSTKGCLVLPVATGMALVLTLLALKQMKPCSKYVIWPRIDQKSCFKSILTAGLVPLVVENILKKGHLETDVESIEKYIIDYGSENILCVMTTTSCFAPRIPDRLEEVAIICKKLSVVHIVNNAYGVQSSKCMHLIQQANRVGRVDVFVQSTDKNFMVPVGGAIVAAFDLNLLSKISRTYPGRASASPITDLFITLLSLGVEGYKKCLEDRKIVYEYLLSSLKEVAKLYNESVVETRQNQISIAITLKHLYDICGKDYNKISEFGSFLFKRSVSGTRVVTTQEEKIIGPNTFCGWGAHYNNYPTPYLTAAAALGATKTDVDRFIKKLNKAFKHFYKNDFMNLHKVSIGNSLDCRETMCNEGSSINSVTFCNKMGFNDSSNPVLDKTCFKNFQQFKKFDSVKNVFKNDASKNIFIGINIDCKKFQRLKKASSCPSLLMEKLH</sequence>
<evidence type="ECO:0000313" key="20">
    <source>
        <dbReference type="RefSeq" id="XP_065649203.1"/>
    </source>
</evidence>
<evidence type="ECO:0000256" key="5">
    <source>
        <dbReference type="ARBA" id="ARBA00012464"/>
    </source>
</evidence>
<keyword evidence="7 18" id="KW-0820">tRNA-binding</keyword>
<evidence type="ECO:0000256" key="12">
    <source>
        <dbReference type="ARBA" id="ARBA00023266"/>
    </source>
</evidence>
<comment type="subunit">
    <text evidence="13">Homotetramer formed by a catalytic dimer and a non-catalytic dimer serving as a binding platform that orients tRNASec for catalysis. Each tetramer binds the CCA ends of two tRNAs which point to the active sites of the catalytic dimer.</text>
</comment>
<protein>
    <recommendedName>
        <fullName evidence="6 18">O-phosphoseryl-tRNA(Sec) selenium transferase</fullName>
        <ecNumber evidence="5 18">2.9.1.2</ecNumber>
    </recommendedName>
    <alternativeName>
        <fullName evidence="14 18">Selenocysteine synthase</fullName>
    </alternativeName>
    <alternativeName>
        <fullName evidence="15 18">Selenocysteinyl-tRNA(Sec) synthase</fullName>
    </alternativeName>
    <alternativeName>
        <fullName evidence="16 18">Sep-tRNA:Sec-tRNA synthase</fullName>
    </alternativeName>
</protein>
<keyword evidence="9 18" id="KW-0694">RNA-binding</keyword>
<evidence type="ECO:0000256" key="9">
    <source>
        <dbReference type="ARBA" id="ARBA00022884"/>
    </source>
</evidence>
<proteinExistence type="inferred from homology"/>
<dbReference type="Pfam" id="PF05889">
    <property type="entry name" value="SepSecS"/>
    <property type="match status" value="1"/>
</dbReference>
<dbReference type="SUPFAM" id="SSF53383">
    <property type="entry name" value="PLP-dependent transferases"/>
    <property type="match status" value="1"/>
</dbReference>
<name>A0ABM4BJJ3_HYDVU</name>
<dbReference type="InterPro" id="IPR008829">
    <property type="entry name" value="SepSecS/SepCysS"/>
</dbReference>
<keyword evidence="11 18" id="KW-0648">Protein biosynthesis</keyword>
<evidence type="ECO:0000256" key="4">
    <source>
        <dbReference type="ARBA" id="ARBA00007037"/>
    </source>
</evidence>
<keyword evidence="8 18" id="KW-0808">Transferase</keyword>
<dbReference type="InterPro" id="IPR015424">
    <property type="entry name" value="PyrdxlP-dep_Trfase"/>
</dbReference>
<evidence type="ECO:0000256" key="3">
    <source>
        <dbReference type="ARBA" id="ARBA00004822"/>
    </source>
</evidence>
<dbReference type="InterPro" id="IPR019872">
    <property type="entry name" value="Sec-tRNA_Se_transferase"/>
</dbReference>
<reference evidence="20" key="1">
    <citation type="submission" date="2025-08" db="UniProtKB">
        <authorList>
            <consortium name="RefSeq"/>
        </authorList>
    </citation>
    <scope>IDENTIFICATION</scope>
</reference>
<evidence type="ECO:0000256" key="13">
    <source>
        <dbReference type="ARBA" id="ARBA00026053"/>
    </source>
</evidence>
<keyword evidence="19" id="KW-1185">Reference proteome</keyword>
<comment type="catalytic activity">
    <reaction evidence="17 18">
        <text>O-phospho-L-seryl-tRNA(Sec) + selenophosphate + H2O = L-selenocysteinyl-tRNA(Sec) + 2 phosphate</text>
        <dbReference type="Rhea" id="RHEA:25041"/>
        <dbReference type="Rhea" id="RHEA-COMP:9743"/>
        <dbReference type="Rhea" id="RHEA-COMP:9947"/>
        <dbReference type="ChEBI" id="CHEBI:15377"/>
        <dbReference type="ChEBI" id="CHEBI:16144"/>
        <dbReference type="ChEBI" id="CHEBI:43474"/>
        <dbReference type="ChEBI" id="CHEBI:78551"/>
        <dbReference type="ChEBI" id="CHEBI:78573"/>
        <dbReference type="EC" id="2.9.1.2"/>
    </reaction>
</comment>
<evidence type="ECO:0000256" key="15">
    <source>
        <dbReference type="ARBA" id="ARBA00032048"/>
    </source>
</evidence>
<evidence type="ECO:0000256" key="18">
    <source>
        <dbReference type="PIRNR" id="PIRNR017689"/>
    </source>
</evidence>
<keyword evidence="18" id="KW-0963">Cytoplasm</keyword>
<dbReference type="RefSeq" id="XP_065649203.1">
    <property type="nucleotide sequence ID" value="XM_065793131.1"/>
</dbReference>
<evidence type="ECO:0000256" key="8">
    <source>
        <dbReference type="ARBA" id="ARBA00022679"/>
    </source>
</evidence>
<evidence type="ECO:0000256" key="7">
    <source>
        <dbReference type="ARBA" id="ARBA00022555"/>
    </source>
</evidence>
<dbReference type="GeneID" id="100210985"/>
<dbReference type="GO" id="GO:0016740">
    <property type="term" value="F:transferase activity"/>
    <property type="evidence" value="ECO:0007669"/>
    <property type="project" value="UniProtKB-KW"/>
</dbReference>
<evidence type="ECO:0000313" key="19">
    <source>
        <dbReference type="Proteomes" id="UP001652625"/>
    </source>
</evidence>
<dbReference type="Proteomes" id="UP001652625">
    <property type="component" value="Chromosome 03"/>
</dbReference>
<organism evidence="19 20">
    <name type="scientific">Hydra vulgaris</name>
    <name type="common">Hydra</name>
    <name type="synonym">Hydra attenuata</name>
    <dbReference type="NCBI Taxonomy" id="6087"/>
    <lineage>
        <taxon>Eukaryota</taxon>
        <taxon>Metazoa</taxon>
        <taxon>Cnidaria</taxon>
        <taxon>Hydrozoa</taxon>
        <taxon>Hydroidolina</taxon>
        <taxon>Anthoathecata</taxon>
        <taxon>Aplanulata</taxon>
        <taxon>Hydridae</taxon>
        <taxon>Hydra</taxon>
    </lineage>
</organism>
<evidence type="ECO:0000256" key="10">
    <source>
        <dbReference type="ARBA" id="ARBA00022898"/>
    </source>
</evidence>
<dbReference type="InterPro" id="IPR015421">
    <property type="entry name" value="PyrdxlP-dep_Trfase_major"/>
</dbReference>
<dbReference type="Gene3D" id="3.40.640.10">
    <property type="entry name" value="Type I PLP-dependent aspartate aminotransferase-like (Major domain)"/>
    <property type="match status" value="1"/>
</dbReference>
<dbReference type="PANTHER" id="PTHR12944">
    <property type="entry name" value="SOLUBLE LIVER ANTIGEN/LIVER PANCREAS ANTIGEN"/>
    <property type="match status" value="1"/>
</dbReference>